<feature type="region of interest" description="Disordered" evidence="1">
    <location>
        <begin position="90"/>
        <end position="165"/>
    </location>
</feature>
<keyword evidence="3" id="KW-1185">Reference proteome</keyword>
<dbReference type="Proteomes" id="UP000824540">
    <property type="component" value="Unassembled WGS sequence"/>
</dbReference>
<gene>
    <name evidence="2" type="ORF">JZ751_018306</name>
</gene>
<comment type="caution">
    <text evidence="2">The sequence shown here is derived from an EMBL/GenBank/DDBJ whole genome shotgun (WGS) entry which is preliminary data.</text>
</comment>
<dbReference type="EMBL" id="JAFBMS010000031">
    <property type="protein sequence ID" value="KAG9341988.1"/>
    <property type="molecule type" value="Genomic_DNA"/>
</dbReference>
<accession>A0A8T2NX21</accession>
<protein>
    <submittedName>
        <fullName evidence="2">Uncharacterized protein</fullName>
    </submittedName>
</protein>
<sequence length="322" mass="34316">MRRQIRRHSTRRASSRRRLGRLWSRLFHRGTRLRGQIPLLTPPGATHPSLTRSHSYQAVGGSGIGTGLTPSPCSSSALGLALQAHTQALYQPPTDSPPTPSPPHSASDSQEEEESGAGSPEAEALEGGDSQSGSPSSVLSDEPGTSRQQCCTAPKNLGDTYNRRASRKLVQGLAVNLALRRYVPLGISPGADPRPPTTPIEGHAHTLSQDQGPSGTLRDDQTCHSVEFPIQEEQAACSGTNGDEDESLLIGAGPELDLSDRGRVDRATEMGMTEENIPNSFSPKLRKFQPLKAKEACKKARAICPTEGDLENSNATCGFSPS</sequence>
<evidence type="ECO:0000256" key="1">
    <source>
        <dbReference type="SAM" id="MobiDB-lite"/>
    </source>
</evidence>
<feature type="region of interest" description="Disordered" evidence="1">
    <location>
        <begin position="236"/>
        <end position="261"/>
    </location>
</feature>
<evidence type="ECO:0000313" key="2">
    <source>
        <dbReference type="EMBL" id="KAG9341988.1"/>
    </source>
</evidence>
<reference evidence="2" key="1">
    <citation type="thesis" date="2021" institute="BYU ScholarsArchive" country="Provo, UT, USA">
        <title>Applications of and Algorithms for Genome Assembly and Genomic Analyses with an Emphasis on Marine Teleosts.</title>
        <authorList>
            <person name="Pickett B.D."/>
        </authorList>
    </citation>
    <scope>NUCLEOTIDE SEQUENCE</scope>
    <source>
        <strain evidence="2">HI-2016</strain>
    </source>
</reference>
<proteinExistence type="predicted"/>
<feature type="compositionally biased region" description="Pro residues" evidence="1">
    <location>
        <begin position="94"/>
        <end position="103"/>
    </location>
</feature>
<feature type="compositionally biased region" description="Polar residues" evidence="1">
    <location>
        <begin position="129"/>
        <end position="151"/>
    </location>
</feature>
<name>A0A8T2NX21_9TELE</name>
<feature type="compositionally biased region" description="Low complexity" evidence="1">
    <location>
        <begin position="116"/>
        <end position="128"/>
    </location>
</feature>
<feature type="region of interest" description="Disordered" evidence="1">
    <location>
        <begin position="185"/>
        <end position="221"/>
    </location>
</feature>
<dbReference type="AlphaFoldDB" id="A0A8T2NX21"/>
<organism evidence="2 3">
    <name type="scientific">Albula glossodonta</name>
    <name type="common">roundjaw bonefish</name>
    <dbReference type="NCBI Taxonomy" id="121402"/>
    <lineage>
        <taxon>Eukaryota</taxon>
        <taxon>Metazoa</taxon>
        <taxon>Chordata</taxon>
        <taxon>Craniata</taxon>
        <taxon>Vertebrata</taxon>
        <taxon>Euteleostomi</taxon>
        <taxon>Actinopterygii</taxon>
        <taxon>Neopterygii</taxon>
        <taxon>Teleostei</taxon>
        <taxon>Albuliformes</taxon>
        <taxon>Albulidae</taxon>
        <taxon>Albula</taxon>
    </lineage>
</organism>
<feature type="region of interest" description="Disordered" evidence="1">
    <location>
        <begin position="37"/>
        <end position="58"/>
    </location>
</feature>
<evidence type="ECO:0000313" key="3">
    <source>
        <dbReference type="Proteomes" id="UP000824540"/>
    </source>
</evidence>